<sequence length="140" mass="15274">MRPSGPAPPKRAWVLPTAPGPTLRQRIERREREAGLRCDDVSCGLGPSDEDPLSEDVADTIKKVHQLTIRSKDMGENGLRTSLCEHKFHSSCLVSAARVALRDADAVVNDDGSVDVSCPVCRHEGCMMHGEWDDGVKALE</sequence>
<dbReference type="Gene3D" id="3.30.40.10">
    <property type="entry name" value="Zinc/RING finger domain, C3HC4 (zinc finger)"/>
    <property type="match status" value="1"/>
</dbReference>
<name>A0A9P6EEB3_9AGAR</name>
<keyword evidence="2" id="KW-1185">Reference proteome</keyword>
<dbReference type="SUPFAM" id="SSF57850">
    <property type="entry name" value="RING/U-box"/>
    <property type="match status" value="1"/>
</dbReference>
<dbReference type="InterPro" id="IPR013083">
    <property type="entry name" value="Znf_RING/FYVE/PHD"/>
</dbReference>
<proteinExistence type="predicted"/>
<organism evidence="1 2">
    <name type="scientific">Crepidotus variabilis</name>
    <dbReference type="NCBI Taxonomy" id="179855"/>
    <lineage>
        <taxon>Eukaryota</taxon>
        <taxon>Fungi</taxon>
        <taxon>Dikarya</taxon>
        <taxon>Basidiomycota</taxon>
        <taxon>Agaricomycotina</taxon>
        <taxon>Agaricomycetes</taxon>
        <taxon>Agaricomycetidae</taxon>
        <taxon>Agaricales</taxon>
        <taxon>Agaricineae</taxon>
        <taxon>Crepidotaceae</taxon>
        <taxon>Crepidotus</taxon>
    </lineage>
</organism>
<dbReference type="EMBL" id="MU157860">
    <property type="protein sequence ID" value="KAF9527511.1"/>
    <property type="molecule type" value="Genomic_DNA"/>
</dbReference>
<reference evidence="1" key="1">
    <citation type="submission" date="2020-11" db="EMBL/GenBank/DDBJ databases">
        <authorList>
            <consortium name="DOE Joint Genome Institute"/>
            <person name="Ahrendt S."/>
            <person name="Riley R."/>
            <person name="Andreopoulos W."/>
            <person name="Labutti K."/>
            <person name="Pangilinan J."/>
            <person name="Ruiz-Duenas F.J."/>
            <person name="Barrasa J.M."/>
            <person name="Sanchez-Garcia M."/>
            <person name="Camarero S."/>
            <person name="Miyauchi S."/>
            <person name="Serrano A."/>
            <person name="Linde D."/>
            <person name="Babiker R."/>
            <person name="Drula E."/>
            <person name="Ayuso-Fernandez I."/>
            <person name="Pacheco R."/>
            <person name="Padilla G."/>
            <person name="Ferreira P."/>
            <person name="Barriuso J."/>
            <person name="Kellner H."/>
            <person name="Castanera R."/>
            <person name="Alfaro M."/>
            <person name="Ramirez L."/>
            <person name="Pisabarro A.G."/>
            <person name="Kuo A."/>
            <person name="Tritt A."/>
            <person name="Lipzen A."/>
            <person name="He G."/>
            <person name="Yan M."/>
            <person name="Ng V."/>
            <person name="Cullen D."/>
            <person name="Martin F."/>
            <person name="Rosso M.-N."/>
            <person name="Henrissat B."/>
            <person name="Hibbett D."/>
            <person name="Martinez A.T."/>
            <person name="Grigoriev I.V."/>
        </authorList>
    </citation>
    <scope>NUCLEOTIDE SEQUENCE</scope>
    <source>
        <strain evidence="1">CBS 506.95</strain>
    </source>
</reference>
<protein>
    <submittedName>
        <fullName evidence="1">Uncharacterized protein</fullName>
    </submittedName>
</protein>
<gene>
    <name evidence="1" type="ORF">CPB83DRAFT_768282</name>
</gene>
<dbReference type="OrthoDB" id="8062037at2759"/>
<evidence type="ECO:0000313" key="1">
    <source>
        <dbReference type="EMBL" id="KAF9527511.1"/>
    </source>
</evidence>
<evidence type="ECO:0000313" key="2">
    <source>
        <dbReference type="Proteomes" id="UP000807306"/>
    </source>
</evidence>
<accession>A0A9P6EEB3</accession>
<comment type="caution">
    <text evidence="1">The sequence shown here is derived from an EMBL/GenBank/DDBJ whole genome shotgun (WGS) entry which is preliminary data.</text>
</comment>
<dbReference type="AlphaFoldDB" id="A0A9P6EEB3"/>
<dbReference type="Proteomes" id="UP000807306">
    <property type="component" value="Unassembled WGS sequence"/>
</dbReference>